<dbReference type="OrthoDB" id="431785at2759"/>
<gene>
    <name evidence="2" type="ORF">SNAT2548_LOCUS7105</name>
</gene>
<organism evidence="2 3">
    <name type="scientific">Symbiodinium natans</name>
    <dbReference type="NCBI Taxonomy" id="878477"/>
    <lineage>
        <taxon>Eukaryota</taxon>
        <taxon>Sar</taxon>
        <taxon>Alveolata</taxon>
        <taxon>Dinophyceae</taxon>
        <taxon>Suessiales</taxon>
        <taxon>Symbiodiniaceae</taxon>
        <taxon>Symbiodinium</taxon>
    </lineage>
</organism>
<proteinExistence type="predicted"/>
<feature type="region of interest" description="Disordered" evidence="1">
    <location>
        <begin position="252"/>
        <end position="274"/>
    </location>
</feature>
<comment type="caution">
    <text evidence="2">The sequence shown here is derived from an EMBL/GenBank/DDBJ whole genome shotgun (WGS) entry which is preliminary data.</text>
</comment>
<dbReference type="AlphaFoldDB" id="A0A812JY36"/>
<dbReference type="Proteomes" id="UP000604046">
    <property type="component" value="Unassembled WGS sequence"/>
</dbReference>
<name>A0A812JY36_9DINO</name>
<dbReference type="EMBL" id="CAJNDS010000489">
    <property type="protein sequence ID" value="CAE7211432.1"/>
    <property type="molecule type" value="Genomic_DNA"/>
</dbReference>
<sequence length="480" mass="52836">MQGSRQCLDFVVAWPPCWVTKAFATVWRTSEPSCHRWRLARCLDHLPPNKLDNKATPRTKAAESHVRKRRRFTSAWRWAKACRPSSWRQRRDRRFLARCQPVLNSGRDGRRGQSAFLCSILQGLPAVALRIWELFPPETGSRGVNTAETTDSGDTLMHVVCRAKKFDSLYSELASKILCACRSTPIICQKNLAGQTFLHVAAGRLNCRVLAQCLGTVPELANWAVKPDSSGQTLLTMLAQHLRCLGEAPAPDAPVTSRDEVQGAQPASKPASGAEVTLEVEDEVSGKPVCVHCKASIFEGTAWASVRVGRIKVDSACCRSASAVRAAVSFLDGEPLSITDGRALWQLLSLTVQYRLPSELRLASISALLRSLEDPINAPVLPMLIRGGQAAGLTLEQRRYVLYKTLTMPDALLSAGHSDDGIQRQAKVLQAVLSEMEHQIVYKKHARSQSNRDEGATASTRCAPRAFDIPLNGPEMRERG</sequence>
<protein>
    <submittedName>
        <fullName evidence="2">Uncharacterized protein</fullName>
    </submittedName>
</protein>
<accession>A0A812JY36</accession>
<evidence type="ECO:0000313" key="2">
    <source>
        <dbReference type="EMBL" id="CAE7211432.1"/>
    </source>
</evidence>
<evidence type="ECO:0000256" key="1">
    <source>
        <dbReference type="SAM" id="MobiDB-lite"/>
    </source>
</evidence>
<reference evidence="2" key="1">
    <citation type="submission" date="2021-02" db="EMBL/GenBank/DDBJ databases">
        <authorList>
            <person name="Dougan E. K."/>
            <person name="Rhodes N."/>
            <person name="Thang M."/>
            <person name="Chan C."/>
        </authorList>
    </citation>
    <scope>NUCLEOTIDE SEQUENCE</scope>
</reference>
<evidence type="ECO:0000313" key="3">
    <source>
        <dbReference type="Proteomes" id="UP000604046"/>
    </source>
</evidence>
<keyword evidence="3" id="KW-1185">Reference proteome</keyword>